<dbReference type="Gene3D" id="3.40.390.10">
    <property type="entry name" value="Collagenase (Catalytic Domain)"/>
    <property type="match status" value="1"/>
</dbReference>
<dbReference type="EMBL" id="AUXZ01000127">
    <property type="protein sequence ID" value="KZN45731.1"/>
    <property type="molecule type" value="Genomic_DNA"/>
</dbReference>
<dbReference type="Proteomes" id="UP000076503">
    <property type="component" value="Unassembled WGS sequence"/>
</dbReference>
<dbReference type="PANTHER" id="PTHR11905">
    <property type="entry name" value="ADAM A DISINTEGRIN AND METALLOPROTEASE DOMAIN"/>
    <property type="match status" value="1"/>
</dbReference>
<dbReference type="PATRIC" id="fig|1365251.3.peg.4729"/>
<name>A0A167ARY1_9GAMM</name>
<dbReference type="PANTHER" id="PTHR11905:SF159">
    <property type="entry name" value="ADAM METALLOPROTEASE"/>
    <property type="match status" value="1"/>
</dbReference>
<evidence type="ECO:0008006" key="3">
    <source>
        <dbReference type="Google" id="ProtNLM"/>
    </source>
</evidence>
<dbReference type="OrthoDB" id="5242130at2"/>
<organism evidence="1 2">
    <name type="scientific">Pseudoalteromonas luteoviolacea H33</name>
    <dbReference type="NCBI Taxonomy" id="1365251"/>
    <lineage>
        <taxon>Bacteria</taxon>
        <taxon>Pseudomonadati</taxon>
        <taxon>Pseudomonadota</taxon>
        <taxon>Gammaproteobacteria</taxon>
        <taxon>Alteromonadales</taxon>
        <taxon>Pseudoalteromonadaceae</taxon>
        <taxon>Pseudoalteromonas</taxon>
    </lineage>
</organism>
<dbReference type="InterPro" id="IPR013783">
    <property type="entry name" value="Ig-like_fold"/>
</dbReference>
<reference evidence="1 2" key="1">
    <citation type="submission" date="2013-07" db="EMBL/GenBank/DDBJ databases">
        <title>Comparative Genomic and Metabolomic Analysis of Twelve Strains of Pseudoalteromonas luteoviolacea.</title>
        <authorList>
            <person name="Vynne N.G."/>
            <person name="Mansson M."/>
            <person name="Gram L."/>
        </authorList>
    </citation>
    <scope>NUCLEOTIDE SEQUENCE [LARGE SCALE GENOMIC DNA]</scope>
    <source>
        <strain evidence="1 2">H33</strain>
    </source>
</reference>
<dbReference type="Pfam" id="PF17963">
    <property type="entry name" value="Big_9"/>
    <property type="match status" value="1"/>
</dbReference>
<evidence type="ECO:0000313" key="1">
    <source>
        <dbReference type="EMBL" id="KZN45731.1"/>
    </source>
</evidence>
<gene>
    <name evidence="1" type="ORF">N476_25225</name>
</gene>
<dbReference type="InterPro" id="IPR024079">
    <property type="entry name" value="MetalloPept_cat_dom_sf"/>
</dbReference>
<evidence type="ECO:0000313" key="2">
    <source>
        <dbReference type="Proteomes" id="UP000076503"/>
    </source>
</evidence>
<comment type="caution">
    <text evidence="1">The sequence shown here is derived from an EMBL/GenBank/DDBJ whole genome shotgun (WGS) entry which is preliminary data.</text>
</comment>
<dbReference type="GO" id="GO:0008237">
    <property type="term" value="F:metallopeptidase activity"/>
    <property type="evidence" value="ECO:0007669"/>
    <property type="project" value="InterPro"/>
</dbReference>
<sequence>MFESKKEQQSVYLLLCCNIDLIKLERLMVKYLVITFAVLVVTLNAKSQTELWTELESRQSISGLKKVYLDTPQLAQRFASGGDVRIHLPTPDGQFNEFHLTPYFVMSKELASKYPEIKTYTGVQVGNPAVKGTFDFSPSGFFGVYELSGKRVFIEPINGQSQQKQALYRVYNKYALDSQSTKSDYLLHEPIKRKAGAHTQSRLSDTRQLRFGITQDVKYRLAVVTTGEYAQFHGGTKSGVMAALVTLVNRVNQVYMQDLSTSFELVANNDDLIFLDPATDPFANDDTDIDKIADAIASVTSVDSYDIGHLVGTGAGGLAGFGVACTSAKAEGVTGNPQPVNDAFAIDYVAHELGHQLGADHTFNGLVGACDGNRVEDAAFEPGSGSTIMGYTGICDTQNLQANSDPYFHVYSLEQMAAYTRQADGSSCGIRTAKTNQAPVVEAGENFTIPARTPFILSGSATDADGDALMYSWQQSDLGGATNSPQEDATDMGSGPLFRVFNPVPEGERTFPKMEDVLSGQVSYGEVLPTTSRSLNFKLLVRDGAGNIADDAMIVTVVGNQQGFAVQDPTSGTLWMLGTQTVRWETAGTENAPISCGTVDILLSLDGGETFPTVIGDNVANDGEHEVTLAGLVSSVDGKLKIKCTDNIFFAVNNGNVQIQGSSEPIAPNITEQENLTVAEDTNITLEISNFKYEGGFNAESITVGNGDNYTVSGLTVTPTANFNGTLNVPITAVRGELTSDTFNASISVTAVNDAPSGQDDTFSVTVNTQNNLLNVLANDIDVDGDNLVIGTVNYQGTGSVIVSNNQLSYTPATDFLGSEQLSYVVRDAAGVEATAQVTITVAAAPSNDGGGSSGQMYYLSWLMLLLTLIRARQRRAI</sequence>
<dbReference type="SUPFAM" id="SSF55486">
    <property type="entry name" value="Metalloproteases ('zincins'), catalytic domain"/>
    <property type="match status" value="1"/>
</dbReference>
<dbReference type="Pfam" id="PF13583">
    <property type="entry name" value="Reprolysin_4"/>
    <property type="match status" value="1"/>
</dbReference>
<accession>A0A167ARY1</accession>
<dbReference type="AlphaFoldDB" id="A0A167ARY1"/>
<proteinExistence type="predicted"/>
<protein>
    <recommendedName>
        <fullName evidence="3">Peptidase M12B domain-containing protein</fullName>
    </recommendedName>
</protein>
<dbReference type="Gene3D" id="2.60.40.10">
    <property type="entry name" value="Immunoglobulins"/>
    <property type="match status" value="1"/>
</dbReference>
<dbReference type="Gene3D" id="2.60.40.2810">
    <property type="match status" value="1"/>
</dbReference>